<feature type="compositionally biased region" description="Polar residues" evidence="4">
    <location>
        <begin position="89"/>
        <end position="110"/>
    </location>
</feature>
<gene>
    <name evidence="6" type="ORF">HHK36_010052</name>
</gene>
<dbReference type="GO" id="GO:0016567">
    <property type="term" value="P:protein ubiquitination"/>
    <property type="evidence" value="ECO:0007669"/>
    <property type="project" value="UniProtKB-UniPathway"/>
</dbReference>
<dbReference type="PANTHER" id="PTHR31060">
    <property type="entry name" value="OSJNBA0011J08.25 PROTEIN-RELATED"/>
    <property type="match status" value="1"/>
</dbReference>
<dbReference type="OMA" id="ETLYNSC"/>
<comment type="pathway">
    <text evidence="2">Protein modification; protein ubiquitination.</text>
</comment>
<dbReference type="EMBL" id="JABCRI010000006">
    <property type="protein sequence ID" value="KAF8405153.1"/>
    <property type="molecule type" value="Genomic_DNA"/>
</dbReference>
<dbReference type="InterPro" id="IPR000210">
    <property type="entry name" value="BTB/POZ_dom"/>
</dbReference>
<dbReference type="Proteomes" id="UP000655225">
    <property type="component" value="Unassembled WGS sequence"/>
</dbReference>
<comment type="function">
    <text evidence="1">May act as a substrate-specific adapter of an E3 ubiquitin-protein ligase complex (CUL3-RBX1-BTB) which mediates the ubiquitination and subsequent proteasomal degradation of target proteins.</text>
</comment>
<dbReference type="InterPro" id="IPR038920">
    <property type="entry name" value="At3g05675-like"/>
</dbReference>
<comment type="caution">
    <text evidence="6">The sequence shown here is derived from an EMBL/GenBank/DDBJ whole genome shotgun (WGS) entry which is preliminary data.</text>
</comment>
<feature type="domain" description="BTB" evidence="5">
    <location>
        <begin position="128"/>
        <end position="199"/>
    </location>
</feature>
<reference evidence="6 7" key="1">
    <citation type="submission" date="2020-04" db="EMBL/GenBank/DDBJ databases">
        <title>Plant Genome Project.</title>
        <authorList>
            <person name="Zhang R.-G."/>
        </authorList>
    </citation>
    <scope>NUCLEOTIDE SEQUENCE [LARGE SCALE GENOMIC DNA]</scope>
    <source>
        <strain evidence="6">YNK0</strain>
        <tissue evidence="6">Leaf</tissue>
    </source>
</reference>
<dbReference type="AlphaFoldDB" id="A0A835DI44"/>
<dbReference type="OrthoDB" id="1855062at2759"/>
<keyword evidence="7" id="KW-1185">Reference proteome</keyword>
<dbReference type="PANTHER" id="PTHR31060:SF5">
    <property type="entry name" value="PRLI-INTERACTING FACTOR G, PUTATIVE, EXPRESSED-RELATED"/>
    <property type="match status" value="1"/>
</dbReference>
<proteinExistence type="predicted"/>
<evidence type="ECO:0000259" key="5">
    <source>
        <dbReference type="PROSITE" id="PS50097"/>
    </source>
</evidence>
<evidence type="ECO:0000256" key="1">
    <source>
        <dbReference type="ARBA" id="ARBA00002668"/>
    </source>
</evidence>
<dbReference type="Gene3D" id="3.30.710.10">
    <property type="entry name" value="Potassium Channel Kv1.1, Chain A"/>
    <property type="match status" value="1"/>
</dbReference>
<dbReference type="InterPro" id="IPR058039">
    <property type="entry name" value="At3g05675-like_ankyrin"/>
</dbReference>
<accession>A0A835DI44</accession>
<evidence type="ECO:0000313" key="7">
    <source>
        <dbReference type="Proteomes" id="UP000655225"/>
    </source>
</evidence>
<evidence type="ECO:0000256" key="4">
    <source>
        <dbReference type="SAM" id="MobiDB-lite"/>
    </source>
</evidence>
<protein>
    <recommendedName>
        <fullName evidence="5">BTB domain-containing protein</fullName>
    </recommendedName>
</protein>
<evidence type="ECO:0000313" key="6">
    <source>
        <dbReference type="EMBL" id="KAF8405153.1"/>
    </source>
</evidence>
<evidence type="ECO:0000256" key="2">
    <source>
        <dbReference type="ARBA" id="ARBA00004906"/>
    </source>
</evidence>
<dbReference type="InterPro" id="IPR011333">
    <property type="entry name" value="SKP1/BTB/POZ_sf"/>
</dbReference>
<organism evidence="6 7">
    <name type="scientific">Tetracentron sinense</name>
    <name type="common">Spur-leaf</name>
    <dbReference type="NCBI Taxonomy" id="13715"/>
    <lineage>
        <taxon>Eukaryota</taxon>
        <taxon>Viridiplantae</taxon>
        <taxon>Streptophyta</taxon>
        <taxon>Embryophyta</taxon>
        <taxon>Tracheophyta</taxon>
        <taxon>Spermatophyta</taxon>
        <taxon>Magnoliopsida</taxon>
        <taxon>Trochodendrales</taxon>
        <taxon>Trochodendraceae</taxon>
        <taxon>Tetracentron</taxon>
    </lineage>
</organism>
<keyword evidence="3" id="KW-0833">Ubl conjugation pathway</keyword>
<dbReference type="UniPathway" id="UPA00143"/>
<dbReference type="Pfam" id="PF25553">
    <property type="entry name" value="BTB-POZ_ANK-like"/>
    <property type="match status" value="1"/>
</dbReference>
<sequence length="538" mass="60540">MAENRVSRVEQGNTKIRSVPIAVTPEGFWCCPTPVVLQKTIKSQNSPNKPISPPPPSKMSIRKKQIPLTERKPTLTPSRSRVVCDDQRTLSSDNSGLRSSMVTERASKSNGENLHRKVAVEFGEPGISDLKVILSGKQGFSVKMSVHKNVLVENSSFFADKLSQQQSAFPCLEIGDVEDVEIFVETVGLMYCKEMKQRLIRQSVSRVLRILKVYINLVAELLGFHSCMQSCLEYLEAVPWVGEEEEEKVVSSVLRLRGDNMGVTPVLKRVSSDIANPPNDTLSHIMELVLKSNEERGRREMKSLVLRLLRENSNLPSNGGSADICNETIKSSCQSCLNSLLLLFRQAAEPGFTDKSMDSKGPVVKQIGLEADNLLWLLEILADRQAADEFALMWTSQQELAILHTKLPTVSRHLVSCITARLFVGIGRGEMLPSKETRQLLLQTWLQPLIDDYNWLQHGCRSFDRKVVEEGISRTILTLPLEDQQSILLSWLGSFLKAGDHCPNLQRAFEVWWRRTFIRPYVEPQGNLLQSDISMTSR</sequence>
<evidence type="ECO:0000256" key="3">
    <source>
        <dbReference type="ARBA" id="ARBA00022786"/>
    </source>
</evidence>
<dbReference type="PROSITE" id="PS50097">
    <property type="entry name" value="BTB"/>
    <property type="match status" value="1"/>
</dbReference>
<feature type="region of interest" description="Disordered" evidence="4">
    <location>
        <begin position="40"/>
        <end position="110"/>
    </location>
</feature>
<name>A0A835DI44_TETSI</name>